<dbReference type="InterPro" id="IPR016035">
    <property type="entry name" value="Acyl_Trfase/lysoPLipase"/>
</dbReference>
<dbReference type="Pfam" id="PF01735">
    <property type="entry name" value="PLA2_B"/>
    <property type="match status" value="1"/>
</dbReference>
<evidence type="ECO:0000313" key="13">
    <source>
        <dbReference type="Proteomes" id="UP000799302"/>
    </source>
</evidence>
<dbReference type="GO" id="GO:0046475">
    <property type="term" value="P:glycerophospholipid catabolic process"/>
    <property type="evidence" value="ECO:0007669"/>
    <property type="project" value="TreeGrafter"/>
</dbReference>
<keyword evidence="13" id="KW-1185">Reference proteome</keyword>
<gene>
    <name evidence="12" type="ORF">BT63DRAFT_393622</name>
</gene>
<keyword evidence="7" id="KW-0325">Glycoprotein</keyword>
<dbReference type="EC" id="3.1.1.5" evidence="2 10"/>
<sequence>MYLTIGVLFLLQFISGAAAAPNDLVHLLKRASQSSYAPSVVACPASVPTVSSANALSPNETAWLASRRPKSISALRDFLSRANLSGFDTNAYLDNHLSNPSNLPNLGIAFSGGGWRALTNGAGALAAFDIRTSNSTAKGHLGGLLQSATYVAGLSGGSWLLASNYYNGFQPIESYLTGKNGLGSLWQFDTTILTGPRGLIHVASYFDDLTSSVGAKESAGFDITLTDYWGRALSYQLFDSSDGRPDFHFSSLAQSLPITSGDAPLPLIVIDQRAPGELLIPVNTTNFEVSPWEFGSYDASTNGYVPLEYVGSDFNGGSAKTCVKGFDNLGFVVGTSSSLFNQFYLNLNDTDINKTLKSLLNDVLAGVGAGNEDISDWPNPFYGYGNGTAQNSAFKNLTLVDGGEDLQNIPFHPLLRASRDVDVIFAVDSSADTSNWPNGTAMVATYQRFASGLRQGASGFPSIPDQNTFINLGLNSRPSFFGCDAGNNTAGTPLVVYMPMSPISYFANISTFDLSIPDSQRNSIIANGYGSATRANGTLDPEWPACAGCAVLSRSFNRTGTTVPKICEGCFSRYCWNGTIDSRTPKPYLPSLVAKTSGGSRGLECSGGLVVMLASIVSAFTLI</sequence>
<dbReference type="FunFam" id="3.40.1090.10:FF:000010">
    <property type="entry name" value="Lysophospholipase"/>
    <property type="match status" value="1"/>
</dbReference>
<dbReference type="GO" id="GO:0005829">
    <property type="term" value="C:cytosol"/>
    <property type="evidence" value="ECO:0007669"/>
    <property type="project" value="TreeGrafter"/>
</dbReference>
<keyword evidence="4 9" id="KW-0378">Hydrolase</keyword>
<keyword evidence="6 9" id="KW-0443">Lipid metabolism</keyword>
<dbReference type="SMART" id="SM00022">
    <property type="entry name" value="PLAc"/>
    <property type="match status" value="1"/>
</dbReference>
<reference evidence="12" key="1">
    <citation type="journal article" date="2020" name="Stud. Mycol.">
        <title>101 Dothideomycetes genomes: a test case for predicting lifestyles and emergence of pathogens.</title>
        <authorList>
            <person name="Haridas S."/>
            <person name="Albert R."/>
            <person name="Binder M."/>
            <person name="Bloem J."/>
            <person name="Labutti K."/>
            <person name="Salamov A."/>
            <person name="Andreopoulos B."/>
            <person name="Baker S."/>
            <person name="Barry K."/>
            <person name="Bills G."/>
            <person name="Bluhm B."/>
            <person name="Cannon C."/>
            <person name="Castanera R."/>
            <person name="Culley D."/>
            <person name="Daum C."/>
            <person name="Ezra D."/>
            <person name="Gonzalez J."/>
            <person name="Henrissat B."/>
            <person name="Kuo A."/>
            <person name="Liang C."/>
            <person name="Lipzen A."/>
            <person name="Lutzoni F."/>
            <person name="Magnuson J."/>
            <person name="Mondo S."/>
            <person name="Nolan M."/>
            <person name="Ohm R."/>
            <person name="Pangilinan J."/>
            <person name="Park H.-J."/>
            <person name="Ramirez L."/>
            <person name="Alfaro M."/>
            <person name="Sun H."/>
            <person name="Tritt A."/>
            <person name="Yoshinaga Y."/>
            <person name="Zwiers L.-H."/>
            <person name="Turgeon B."/>
            <person name="Goodwin S."/>
            <person name="Spatafora J."/>
            <person name="Crous P."/>
            <person name="Grigoriev I."/>
        </authorList>
    </citation>
    <scope>NUCLEOTIDE SEQUENCE</scope>
    <source>
        <strain evidence="12">CBS 115976</strain>
    </source>
</reference>
<dbReference type="PROSITE" id="PS51210">
    <property type="entry name" value="PLA2C"/>
    <property type="match status" value="1"/>
</dbReference>
<evidence type="ECO:0000256" key="2">
    <source>
        <dbReference type="ARBA" id="ARBA00013274"/>
    </source>
</evidence>
<dbReference type="AlphaFoldDB" id="A0A6A6TYT3"/>
<evidence type="ECO:0000256" key="4">
    <source>
        <dbReference type="ARBA" id="ARBA00022801"/>
    </source>
</evidence>
<dbReference type="EMBL" id="MU004244">
    <property type="protein sequence ID" value="KAF2663834.1"/>
    <property type="molecule type" value="Genomic_DNA"/>
</dbReference>
<name>A0A6A6TYT3_9PEZI</name>
<feature type="signal peptide" evidence="10">
    <location>
        <begin position="1"/>
        <end position="19"/>
    </location>
</feature>
<dbReference type="PANTHER" id="PTHR10728">
    <property type="entry name" value="CYTOSOLIC PHOSPHOLIPASE A2"/>
    <property type="match status" value="1"/>
</dbReference>
<comment type="catalytic activity">
    <reaction evidence="8 10">
        <text>a 1-acyl-sn-glycero-3-phosphocholine + H2O = sn-glycerol 3-phosphocholine + a fatty acid + H(+)</text>
        <dbReference type="Rhea" id="RHEA:15177"/>
        <dbReference type="ChEBI" id="CHEBI:15377"/>
        <dbReference type="ChEBI" id="CHEBI:15378"/>
        <dbReference type="ChEBI" id="CHEBI:16870"/>
        <dbReference type="ChEBI" id="CHEBI:28868"/>
        <dbReference type="ChEBI" id="CHEBI:58168"/>
        <dbReference type="EC" id="3.1.1.5"/>
    </reaction>
</comment>
<organism evidence="12 13">
    <name type="scientific">Microthyrium microscopicum</name>
    <dbReference type="NCBI Taxonomy" id="703497"/>
    <lineage>
        <taxon>Eukaryota</taxon>
        <taxon>Fungi</taxon>
        <taxon>Dikarya</taxon>
        <taxon>Ascomycota</taxon>
        <taxon>Pezizomycotina</taxon>
        <taxon>Dothideomycetes</taxon>
        <taxon>Dothideomycetes incertae sedis</taxon>
        <taxon>Microthyriales</taxon>
        <taxon>Microthyriaceae</taxon>
        <taxon>Microthyrium</taxon>
    </lineage>
</organism>
<evidence type="ECO:0000256" key="6">
    <source>
        <dbReference type="ARBA" id="ARBA00023098"/>
    </source>
</evidence>
<evidence type="ECO:0000256" key="1">
    <source>
        <dbReference type="ARBA" id="ARBA00008780"/>
    </source>
</evidence>
<evidence type="ECO:0000256" key="10">
    <source>
        <dbReference type="RuleBase" id="RU362103"/>
    </source>
</evidence>
<dbReference type="GO" id="GO:0005783">
    <property type="term" value="C:endoplasmic reticulum"/>
    <property type="evidence" value="ECO:0007669"/>
    <property type="project" value="TreeGrafter"/>
</dbReference>
<dbReference type="PANTHER" id="PTHR10728:SF33">
    <property type="entry name" value="LYSOPHOSPHOLIPASE 1-RELATED"/>
    <property type="match status" value="1"/>
</dbReference>
<evidence type="ECO:0000256" key="8">
    <source>
        <dbReference type="ARBA" id="ARBA00049531"/>
    </source>
</evidence>
<accession>A0A6A6TYT3</accession>
<keyword evidence="5 9" id="KW-0442">Lipid degradation</keyword>
<evidence type="ECO:0000259" key="11">
    <source>
        <dbReference type="PROSITE" id="PS51210"/>
    </source>
</evidence>
<dbReference type="Proteomes" id="UP000799302">
    <property type="component" value="Unassembled WGS sequence"/>
</dbReference>
<evidence type="ECO:0000256" key="7">
    <source>
        <dbReference type="ARBA" id="ARBA00023180"/>
    </source>
</evidence>
<evidence type="ECO:0000313" key="12">
    <source>
        <dbReference type="EMBL" id="KAF2663834.1"/>
    </source>
</evidence>
<proteinExistence type="inferred from homology"/>
<evidence type="ECO:0000256" key="3">
    <source>
        <dbReference type="ARBA" id="ARBA00022729"/>
    </source>
</evidence>
<feature type="chain" id="PRO_5025713745" description="Lysophospholipase" evidence="10">
    <location>
        <begin position="20"/>
        <end position="623"/>
    </location>
</feature>
<protein>
    <recommendedName>
        <fullName evidence="2 10">Lysophospholipase</fullName>
        <ecNumber evidence="2 10">3.1.1.5</ecNumber>
    </recommendedName>
</protein>
<feature type="domain" description="PLA2c" evidence="11">
    <location>
        <begin position="42"/>
        <end position="581"/>
    </location>
</feature>
<dbReference type="GO" id="GO:0004622">
    <property type="term" value="F:phosphatidylcholine lysophospholipase activity"/>
    <property type="evidence" value="ECO:0007669"/>
    <property type="project" value="UniProtKB-EC"/>
</dbReference>
<dbReference type="SUPFAM" id="SSF52151">
    <property type="entry name" value="FabD/lysophospholipase-like"/>
    <property type="match status" value="1"/>
</dbReference>
<dbReference type="OrthoDB" id="4084751at2759"/>
<dbReference type="GO" id="GO:0004623">
    <property type="term" value="F:phospholipase A2 activity"/>
    <property type="evidence" value="ECO:0007669"/>
    <property type="project" value="TreeGrafter"/>
</dbReference>
<evidence type="ECO:0000256" key="9">
    <source>
        <dbReference type="PROSITE-ProRule" id="PRU00555"/>
    </source>
</evidence>
<keyword evidence="3 10" id="KW-0732">Signal</keyword>
<dbReference type="Gene3D" id="3.40.1090.10">
    <property type="entry name" value="Cytosolic phospholipase A2 catalytic domain"/>
    <property type="match status" value="1"/>
</dbReference>
<comment type="similarity">
    <text evidence="1 10">Belongs to the lysophospholipase family.</text>
</comment>
<dbReference type="InterPro" id="IPR002642">
    <property type="entry name" value="LysoPLipase_cat_dom"/>
</dbReference>
<evidence type="ECO:0000256" key="5">
    <source>
        <dbReference type="ARBA" id="ARBA00022963"/>
    </source>
</evidence>